<comment type="caution">
    <text evidence="3">The sequence shown here is derived from an EMBL/GenBank/DDBJ whole genome shotgun (WGS) entry which is preliminary data.</text>
</comment>
<sequence length="311" mass="35190">MFKRERSKLTKDQLIKRASMTLGILGGLYVILNLIPLHTIDVKPFYKQDKPLVIAHQGGEHLAPSSTMPAFKKANKFGADVLETDIHISKDGYLIAIHDPTVDRTTNGTGYVKDLQLNELKKLDAGYYWSDQDGNFPYRGQGVSLITVEELFNAFPNQRFLIEIKDTNPYNRIEEISKRLNHLITENGLEDQVTIASFDHDIVETFQDVADDDIALSAGEQEVREFVLTHKFFAKNLYFPSVDSMQLPVQASGYDLTTPDILESAESMGLQIHYWTINEPEVMKTLIKRGADGIVTDRPDLLIKVLKELGY</sequence>
<organism evidence="3 4">
    <name type="scientific">Piscibacillus salipiscarius</name>
    <dbReference type="NCBI Taxonomy" id="299480"/>
    <lineage>
        <taxon>Bacteria</taxon>
        <taxon>Bacillati</taxon>
        <taxon>Bacillota</taxon>
        <taxon>Bacilli</taxon>
        <taxon>Bacillales</taxon>
        <taxon>Bacillaceae</taxon>
        <taxon>Piscibacillus</taxon>
    </lineage>
</organism>
<evidence type="ECO:0000259" key="2">
    <source>
        <dbReference type="PROSITE" id="PS51704"/>
    </source>
</evidence>
<keyword evidence="1" id="KW-0472">Membrane</keyword>
<dbReference type="Proteomes" id="UP001597452">
    <property type="component" value="Unassembled WGS sequence"/>
</dbReference>
<feature type="domain" description="GP-PDE" evidence="2">
    <location>
        <begin position="51"/>
        <end position="306"/>
    </location>
</feature>
<dbReference type="SUPFAM" id="SSF51695">
    <property type="entry name" value="PLC-like phosphodiesterases"/>
    <property type="match status" value="1"/>
</dbReference>
<protein>
    <submittedName>
        <fullName evidence="3">Glycerophosphodiester phosphodiesterase</fullName>
    </submittedName>
</protein>
<keyword evidence="4" id="KW-1185">Reference proteome</keyword>
<evidence type="ECO:0000313" key="4">
    <source>
        <dbReference type="Proteomes" id="UP001597452"/>
    </source>
</evidence>
<gene>
    <name evidence="3" type="ORF">ACFSW4_00135</name>
</gene>
<feature type="transmembrane region" description="Helical" evidence="1">
    <location>
        <begin position="21"/>
        <end position="40"/>
    </location>
</feature>
<dbReference type="PANTHER" id="PTHR46211">
    <property type="entry name" value="GLYCEROPHOSPHORYL DIESTER PHOSPHODIESTERASE"/>
    <property type="match status" value="1"/>
</dbReference>
<dbReference type="PANTHER" id="PTHR46211:SF14">
    <property type="entry name" value="GLYCEROPHOSPHODIESTER PHOSPHODIESTERASE"/>
    <property type="match status" value="1"/>
</dbReference>
<accession>A0ABW5Q624</accession>
<dbReference type="RefSeq" id="WP_279401870.1">
    <property type="nucleotide sequence ID" value="NZ_JBHUMZ010000003.1"/>
</dbReference>
<dbReference type="PROSITE" id="PS51704">
    <property type="entry name" value="GP_PDE"/>
    <property type="match status" value="1"/>
</dbReference>
<dbReference type="Pfam" id="PF03009">
    <property type="entry name" value="GDPD"/>
    <property type="match status" value="1"/>
</dbReference>
<dbReference type="CDD" id="cd08561">
    <property type="entry name" value="GDPD_cytoplasmic_ScUgpQ2_like"/>
    <property type="match status" value="1"/>
</dbReference>
<name>A0ABW5Q624_9BACI</name>
<proteinExistence type="predicted"/>
<keyword evidence="1" id="KW-0812">Transmembrane</keyword>
<dbReference type="InterPro" id="IPR030395">
    <property type="entry name" value="GP_PDE_dom"/>
</dbReference>
<evidence type="ECO:0000313" key="3">
    <source>
        <dbReference type="EMBL" id="MFD2637291.1"/>
    </source>
</evidence>
<dbReference type="Gene3D" id="3.20.20.190">
    <property type="entry name" value="Phosphatidylinositol (PI) phosphodiesterase"/>
    <property type="match status" value="1"/>
</dbReference>
<keyword evidence="1" id="KW-1133">Transmembrane helix</keyword>
<dbReference type="EMBL" id="JBHUMZ010000003">
    <property type="protein sequence ID" value="MFD2637291.1"/>
    <property type="molecule type" value="Genomic_DNA"/>
</dbReference>
<evidence type="ECO:0000256" key="1">
    <source>
        <dbReference type="SAM" id="Phobius"/>
    </source>
</evidence>
<reference evidence="4" key="1">
    <citation type="journal article" date="2019" name="Int. J. Syst. Evol. Microbiol.">
        <title>The Global Catalogue of Microorganisms (GCM) 10K type strain sequencing project: providing services to taxonomists for standard genome sequencing and annotation.</title>
        <authorList>
            <consortium name="The Broad Institute Genomics Platform"/>
            <consortium name="The Broad Institute Genome Sequencing Center for Infectious Disease"/>
            <person name="Wu L."/>
            <person name="Ma J."/>
        </authorList>
    </citation>
    <scope>NUCLEOTIDE SEQUENCE [LARGE SCALE GENOMIC DNA]</scope>
    <source>
        <strain evidence="4">TISTR 1571</strain>
    </source>
</reference>
<dbReference type="InterPro" id="IPR017946">
    <property type="entry name" value="PLC-like_Pdiesterase_TIM-brl"/>
</dbReference>